<keyword evidence="5" id="KW-0808">Transferase</keyword>
<comment type="cofactor">
    <cofactor evidence="1">
        <name>Mg(2+)</name>
        <dbReference type="ChEBI" id="CHEBI:18420"/>
    </cofactor>
</comment>
<proteinExistence type="predicted"/>
<evidence type="ECO:0000256" key="7">
    <source>
        <dbReference type="ARBA" id="ARBA00022741"/>
    </source>
</evidence>
<accession>A0A9N9QRM4</accession>
<dbReference type="AlphaFoldDB" id="A0A9N9QRM4"/>
<dbReference type="GO" id="GO:0005929">
    <property type="term" value="C:cilium"/>
    <property type="evidence" value="ECO:0007669"/>
    <property type="project" value="UniProtKB-SubCell"/>
</dbReference>
<evidence type="ECO:0000256" key="1">
    <source>
        <dbReference type="ARBA" id="ARBA00001946"/>
    </source>
</evidence>
<dbReference type="FunFam" id="1.10.510.10:FF:000685">
    <property type="entry name" value="Serine/threonine-protein kinase dyf-5"/>
    <property type="match status" value="1"/>
</dbReference>
<dbReference type="CDD" id="cd07830">
    <property type="entry name" value="STKc_MAK_like"/>
    <property type="match status" value="1"/>
</dbReference>
<dbReference type="InterPro" id="IPR050117">
    <property type="entry name" value="MAPK"/>
</dbReference>
<dbReference type="EMBL" id="OU892282">
    <property type="protein sequence ID" value="CAG9770619.1"/>
    <property type="molecule type" value="Genomic_DNA"/>
</dbReference>
<keyword evidence="6" id="KW-0479">Metal-binding</keyword>
<evidence type="ECO:0000259" key="15">
    <source>
        <dbReference type="SMART" id="SM00220"/>
    </source>
</evidence>
<keyword evidence="9 14" id="KW-0067">ATP-binding</keyword>
<keyword evidence="11" id="KW-0966">Cell projection</keyword>
<evidence type="ECO:0000256" key="5">
    <source>
        <dbReference type="ARBA" id="ARBA00022679"/>
    </source>
</evidence>
<evidence type="ECO:0000256" key="8">
    <source>
        <dbReference type="ARBA" id="ARBA00022777"/>
    </source>
</evidence>
<evidence type="ECO:0000256" key="6">
    <source>
        <dbReference type="ARBA" id="ARBA00022723"/>
    </source>
</evidence>
<dbReference type="InterPro" id="IPR017441">
    <property type="entry name" value="Protein_kinase_ATP_BS"/>
</dbReference>
<dbReference type="EC" id="2.7.11.1" evidence="3"/>
<sequence>MNRYNILHQLGDGTYGSVVLGQRKDTGEKVAIKKMKRKYYSWDEAMNLREVKSLKKLHHSNVVKLKEVIRENDVLYFVFEYMQENLYQLIKDRRVPYPEATVRNMLYQILQGLAFIHRHGFFHRDMKPENILCSGPDLVKIADFGLVREIRSRPPYTDYVSTRWYRAPEVLLHSTTYSSPIDLWAVGCIAAEIYTYRPLFPGTTETDQLYKICAIMGTPDKKKWQDGYQLAGAVGFKFPYFSKTALNEVVPQASNAAISLMDQLMEWNPAHRPTALGALKHQYFQIGQHYSSTTRHIPMPNALQDHNLLKNSSKMHLMPQPSQMQMVQSSSGMQRNSMEGTGLQIQANGHNILNDRAQMPPSVQINIQSLIKPMKTPEKPPPQPIVYSFGQSDFGKKMMEHPEYTNKYLPSVLSGVAQNRKKISWDFGDAGNFEYPEDDFADILGRKIKLPNQEKQLNKDYPQQKLNLSQFNLEDLLEPLAKASAGTARSQYLSVSRYVAGHPVSGTRREVNFANSGIYRKKSGILEGLYQYQGNE</sequence>
<name>A0A9N9QRM4_9CUCU</name>
<dbReference type="InterPro" id="IPR011009">
    <property type="entry name" value="Kinase-like_dom_sf"/>
</dbReference>
<dbReference type="GO" id="GO:0004674">
    <property type="term" value="F:protein serine/threonine kinase activity"/>
    <property type="evidence" value="ECO:0007669"/>
    <property type="project" value="UniProtKB-KW"/>
</dbReference>
<dbReference type="FunFam" id="3.30.200.20:FF:000071">
    <property type="entry name" value="serine/threonine-protein kinase MAK isoform X1"/>
    <property type="match status" value="1"/>
</dbReference>
<dbReference type="InterPro" id="IPR000719">
    <property type="entry name" value="Prot_kinase_dom"/>
</dbReference>
<dbReference type="Gene3D" id="1.10.510.10">
    <property type="entry name" value="Transferase(Phosphotransferase) domain 1"/>
    <property type="match status" value="1"/>
</dbReference>
<comment type="subcellular location">
    <subcellularLocation>
        <location evidence="2">Cell projection</location>
        <location evidence="2">Cilium</location>
    </subcellularLocation>
</comment>
<dbReference type="PANTHER" id="PTHR24055">
    <property type="entry name" value="MITOGEN-ACTIVATED PROTEIN KINASE"/>
    <property type="match status" value="1"/>
</dbReference>
<dbReference type="PROSITE" id="PS00108">
    <property type="entry name" value="PROTEIN_KINASE_ST"/>
    <property type="match status" value="1"/>
</dbReference>
<keyword evidence="10" id="KW-0460">Magnesium</keyword>
<evidence type="ECO:0000256" key="3">
    <source>
        <dbReference type="ARBA" id="ARBA00012513"/>
    </source>
</evidence>
<evidence type="ECO:0000313" key="17">
    <source>
        <dbReference type="Proteomes" id="UP001152799"/>
    </source>
</evidence>
<evidence type="ECO:0000256" key="10">
    <source>
        <dbReference type="ARBA" id="ARBA00022842"/>
    </source>
</evidence>
<dbReference type="SMART" id="SM00220">
    <property type="entry name" value="S_TKc"/>
    <property type="match status" value="1"/>
</dbReference>
<dbReference type="SUPFAM" id="SSF56112">
    <property type="entry name" value="Protein kinase-like (PK-like)"/>
    <property type="match status" value="1"/>
</dbReference>
<feature type="domain" description="Protein kinase" evidence="15">
    <location>
        <begin position="4"/>
        <end position="284"/>
    </location>
</feature>
<evidence type="ECO:0000256" key="12">
    <source>
        <dbReference type="ARBA" id="ARBA00047899"/>
    </source>
</evidence>
<keyword evidence="7 14" id="KW-0547">Nucleotide-binding</keyword>
<organism evidence="16 17">
    <name type="scientific">Ceutorhynchus assimilis</name>
    <name type="common">cabbage seed weevil</name>
    <dbReference type="NCBI Taxonomy" id="467358"/>
    <lineage>
        <taxon>Eukaryota</taxon>
        <taxon>Metazoa</taxon>
        <taxon>Ecdysozoa</taxon>
        <taxon>Arthropoda</taxon>
        <taxon>Hexapoda</taxon>
        <taxon>Insecta</taxon>
        <taxon>Pterygota</taxon>
        <taxon>Neoptera</taxon>
        <taxon>Endopterygota</taxon>
        <taxon>Coleoptera</taxon>
        <taxon>Polyphaga</taxon>
        <taxon>Cucujiformia</taxon>
        <taxon>Curculionidae</taxon>
        <taxon>Ceutorhynchinae</taxon>
        <taxon>Ceutorhynchus</taxon>
    </lineage>
</organism>
<dbReference type="PROSITE" id="PS00107">
    <property type="entry name" value="PROTEIN_KINASE_ATP"/>
    <property type="match status" value="1"/>
</dbReference>
<evidence type="ECO:0000256" key="13">
    <source>
        <dbReference type="ARBA" id="ARBA00048679"/>
    </source>
</evidence>
<comment type="catalytic activity">
    <reaction evidence="12">
        <text>L-threonyl-[protein] + ATP = O-phospho-L-threonyl-[protein] + ADP + H(+)</text>
        <dbReference type="Rhea" id="RHEA:46608"/>
        <dbReference type="Rhea" id="RHEA-COMP:11060"/>
        <dbReference type="Rhea" id="RHEA-COMP:11605"/>
        <dbReference type="ChEBI" id="CHEBI:15378"/>
        <dbReference type="ChEBI" id="CHEBI:30013"/>
        <dbReference type="ChEBI" id="CHEBI:30616"/>
        <dbReference type="ChEBI" id="CHEBI:61977"/>
        <dbReference type="ChEBI" id="CHEBI:456216"/>
        <dbReference type="EC" id="2.7.11.1"/>
    </reaction>
</comment>
<protein>
    <recommendedName>
        <fullName evidence="3">non-specific serine/threonine protein kinase</fullName>
        <ecNumber evidence="3">2.7.11.1</ecNumber>
    </recommendedName>
</protein>
<evidence type="ECO:0000256" key="11">
    <source>
        <dbReference type="ARBA" id="ARBA00023273"/>
    </source>
</evidence>
<dbReference type="Gene3D" id="3.30.200.20">
    <property type="entry name" value="Phosphorylase Kinase, domain 1"/>
    <property type="match status" value="1"/>
</dbReference>
<keyword evidence="8" id="KW-0418">Kinase</keyword>
<dbReference type="Pfam" id="PF00069">
    <property type="entry name" value="Pkinase"/>
    <property type="match status" value="1"/>
</dbReference>
<comment type="catalytic activity">
    <reaction evidence="13">
        <text>L-seryl-[protein] + ATP = O-phospho-L-seryl-[protein] + ADP + H(+)</text>
        <dbReference type="Rhea" id="RHEA:17989"/>
        <dbReference type="Rhea" id="RHEA-COMP:9863"/>
        <dbReference type="Rhea" id="RHEA-COMP:11604"/>
        <dbReference type="ChEBI" id="CHEBI:15378"/>
        <dbReference type="ChEBI" id="CHEBI:29999"/>
        <dbReference type="ChEBI" id="CHEBI:30616"/>
        <dbReference type="ChEBI" id="CHEBI:83421"/>
        <dbReference type="ChEBI" id="CHEBI:456216"/>
        <dbReference type="EC" id="2.7.11.1"/>
    </reaction>
</comment>
<keyword evidence="17" id="KW-1185">Reference proteome</keyword>
<evidence type="ECO:0000256" key="14">
    <source>
        <dbReference type="PROSITE-ProRule" id="PRU10141"/>
    </source>
</evidence>
<dbReference type="InterPro" id="IPR008271">
    <property type="entry name" value="Ser/Thr_kinase_AS"/>
</dbReference>
<dbReference type="GO" id="GO:0046872">
    <property type="term" value="F:metal ion binding"/>
    <property type="evidence" value="ECO:0007669"/>
    <property type="project" value="UniProtKB-KW"/>
</dbReference>
<evidence type="ECO:0000256" key="9">
    <source>
        <dbReference type="ARBA" id="ARBA00022840"/>
    </source>
</evidence>
<dbReference type="OrthoDB" id="2158884at2759"/>
<evidence type="ECO:0000256" key="2">
    <source>
        <dbReference type="ARBA" id="ARBA00004138"/>
    </source>
</evidence>
<keyword evidence="4" id="KW-0723">Serine/threonine-protein kinase</keyword>
<dbReference type="Proteomes" id="UP001152799">
    <property type="component" value="Chromosome 6"/>
</dbReference>
<evidence type="ECO:0000313" key="16">
    <source>
        <dbReference type="EMBL" id="CAG9770619.1"/>
    </source>
</evidence>
<feature type="binding site" evidence="14">
    <location>
        <position position="34"/>
    </location>
    <ligand>
        <name>ATP</name>
        <dbReference type="ChEBI" id="CHEBI:30616"/>
    </ligand>
</feature>
<gene>
    <name evidence="16" type="ORF">CEUTPL_LOCUS11069</name>
</gene>
<reference evidence="16" key="1">
    <citation type="submission" date="2022-01" db="EMBL/GenBank/DDBJ databases">
        <authorList>
            <person name="King R."/>
        </authorList>
    </citation>
    <scope>NUCLEOTIDE SEQUENCE</scope>
</reference>
<evidence type="ECO:0000256" key="4">
    <source>
        <dbReference type="ARBA" id="ARBA00022527"/>
    </source>
</evidence>
<dbReference type="GO" id="GO:0005524">
    <property type="term" value="F:ATP binding"/>
    <property type="evidence" value="ECO:0007669"/>
    <property type="project" value="UniProtKB-UniRule"/>
</dbReference>